<sequence>MRIEKTERGLGVLAFESREEARAAIERLRLQNRVIHRDLGPDNDYSLNPEAEEAHSWKRAVVDTIIPNHRAILRIVDANWGLLTELEREAVERYRSHLADLEARHVHGRVGLASRRYPSEMDSIYE</sequence>
<gene>
    <name evidence="1" type="ORF">GTC6_05697</name>
</gene>
<organism evidence="1 2">
    <name type="scientific">Gordonia terrae C-6</name>
    <dbReference type="NCBI Taxonomy" id="1316928"/>
    <lineage>
        <taxon>Bacteria</taxon>
        <taxon>Bacillati</taxon>
        <taxon>Actinomycetota</taxon>
        <taxon>Actinomycetes</taxon>
        <taxon>Mycobacteriales</taxon>
        <taxon>Gordoniaceae</taxon>
        <taxon>Gordonia</taxon>
    </lineage>
</organism>
<protein>
    <submittedName>
        <fullName evidence="1">Uncharacterized protein</fullName>
    </submittedName>
</protein>
<reference evidence="1 2" key="1">
    <citation type="journal article" date="2013" name="Genome Announc.">
        <title>Draft Genome Sequence of a Benzothiophene-Desulfurizing Bacterium, Gordona terrae Strain C-6.</title>
        <authorList>
            <person name="Wang W."/>
            <person name="Ma T."/>
            <person name="Ren Y."/>
            <person name="Li G."/>
        </authorList>
    </citation>
    <scope>NUCLEOTIDE SEQUENCE [LARGE SCALE GENOMIC DNA]</scope>
    <source>
        <strain evidence="1 2">C-6</strain>
    </source>
</reference>
<dbReference type="EMBL" id="AQPW01000004">
    <property type="protein sequence ID" value="EON33836.1"/>
    <property type="molecule type" value="Genomic_DNA"/>
</dbReference>
<dbReference type="AlphaFoldDB" id="R7YCV2"/>
<proteinExistence type="predicted"/>
<dbReference type="Proteomes" id="UP000013569">
    <property type="component" value="Unassembled WGS sequence"/>
</dbReference>
<evidence type="ECO:0000313" key="2">
    <source>
        <dbReference type="Proteomes" id="UP000013569"/>
    </source>
</evidence>
<evidence type="ECO:0000313" key="1">
    <source>
        <dbReference type="EMBL" id="EON33836.1"/>
    </source>
</evidence>
<name>R7YCV2_9ACTN</name>
<comment type="caution">
    <text evidence="1">The sequence shown here is derived from an EMBL/GenBank/DDBJ whole genome shotgun (WGS) entry which is preliminary data.</text>
</comment>
<accession>R7YCV2</accession>